<dbReference type="InterPro" id="IPR007603">
    <property type="entry name" value="Choline_transptr-like"/>
</dbReference>
<dbReference type="Pfam" id="PF04515">
    <property type="entry name" value="Choline_transpo"/>
    <property type="match status" value="1"/>
</dbReference>
<keyword evidence="3 7" id="KW-0812">Transmembrane</keyword>
<organism evidence="9">
    <name type="scientific">Chrysotila carterae</name>
    <name type="common">Marine alga</name>
    <name type="synonym">Syracosphaera carterae</name>
    <dbReference type="NCBI Taxonomy" id="13221"/>
    <lineage>
        <taxon>Eukaryota</taxon>
        <taxon>Haptista</taxon>
        <taxon>Haptophyta</taxon>
        <taxon>Prymnesiophyceae</taxon>
        <taxon>Isochrysidales</taxon>
        <taxon>Isochrysidaceae</taxon>
        <taxon>Chrysotila</taxon>
    </lineage>
</organism>
<dbReference type="GO" id="GO:0005886">
    <property type="term" value="C:plasma membrane"/>
    <property type="evidence" value="ECO:0007669"/>
    <property type="project" value="UniProtKB-SubCell"/>
</dbReference>
<dbReference type="PANTHER" id="PTHR12385:SF14">
    <property type="entry name" value="CHOLINE TRANSPORTER-LIKE 2"/>
    <property type="match status" value="1"/>
</dbReference>
<feature type="transmembrane region" description="Helical" evidence="7">
    <location>
        <begin position="363"/>
        <end position="385"/>
    </location>
</feature>
<protein>
    <recommendedName>
        <fullName evidence="7">Choline transporter-like protein</fullName>
    </recommendedName>
</protein>
<reference evidence="9" key="1">
    <citation type="submission" date="2021-01" db="EMBL/GenBank/DDBJ databases">
        <authorList>
            <person name="Corre E."/>
            <person name="Pelletier E."/>
            <person name="Niang G."/>
            <person name="Scheremetjew M."/>
            <person name="Finn R."/>
            <person name="Kale V."/>
            <person name="Holt S."/>
            <person name="Cochrane G."/>
            <person name="Meng A."/>
            <person name="Brown T."/>
            <person name="Cohen L."/>
        </authorList>
    </citation>
    <scope>NUCLEOTIDE SEQUENCE</scope>
    <source>
        <strain evidence="9">CCMP645</strain>
    </source>
</reference>
<feature type="transmembrane region" description="Helical" evidence="7">
    <location>
        <begin position="276"/>
        <end position="297"/>
    </location>
</feature>
<proteinExistence type="inferred from homology"/>
<feature type="region of interest" description="Disordered" evidence="8">
    <location>
        <begin position="712"/>
        <end position="760"/>
    </location>
</feature>
<evidence type="ECO:0000256" key="7">
    <source>
        <dbReference type="RuleBase" id="RU368066"/>
    </source>
</evidence>
<feature type="transmembrane region" description="Helical" evidence="7">
    <location>
        <begin position="572"/>
        <end position="595"/>
    </location>
</feature>
<feature type="transmembrane region" description="Helical" evidence="7">
    <location>
        <begin position="647"/>
        <end position="673"/>
    </location>
</feature>
<keyword evidence="6" id="KW-0325">Glycoprotein</keyword>
<evidence type="ECO:0000313" key="9">
    <source>
        <dbReference type="EMBL" id="CAE0770467.1"/>
    </source>
</evidence>
<evidence type="ECO:0000256" key="2">
    <source>
        <dbReference type="ARBA" id="ARBA00007168"/>
    </source>
</evidence>
<keyword evidence="4 7" id="KW-1133">Transmembrane helix</keyword>
<dbReference type="AlphaFoldDB" id="A0A7S4BMA8"/>
<evidence type="ECO:0000256" key="1">
    <source>
        <dbReference type="ARBA" id="ARBA00004141"/>
    </source>
</evidence>
<evidence type="ECO:0000256" key="4">
    <source>
        <dbReference type="ARBA" id="ARBA00022989"/>
    </source>
</evidence>
<gene>
    <name evidence="9" type="ORF">PCAR00345_LOCUS23079</name>
</gene>
<name>A0A7S4BMA8_CHRCT</name>
<comment type="subcellular location">
    <subcellularLocation>
        <location evidence="7">Cell membrane</location>
        <topology evidence="7">Multi-pass membrane protein</topology>
    </subcellularLocation>
    <subcellularLocation>
        <location evidence="1">Membrane</location>
        <topology evidence="1">Multi-pass membrane protein</topology>
    </subcellularLocation>
</comment>
<comment type="function">
    <text evidence="7">Choline transporter.</text>
</comment>
<accession>A0A7S4BMA8</accession>
<dbReference type="PANTHER" id="PTHR12385">
    <property type="entry name" value="CHOLINE TRANSPORTER-LIKE (SLC FAMILY 44)"/>
    <property type="match status" value="1"/>
</dbReference>
<sequence length="760" mass="84526">MACGCCRGPPEGEVFKPRSRRGCTDILCLVLFIGFWIYMVILAVVSINREPQLIDDLIYPPDSYGNNCGKPGSDTADLKKVIYPNLDEDIIDQYDLFLTGRYFSFKPTKYCAAECPTGFSLANPLSYGGSSYPVSEAGSGAFGSPDRIYYAYKTQDVLSRCFPTGTTETVERLELCATPSCSNTTLNATLDYSVRCFFVESEPEATNVWRICGSGESAALCERQRSACELQVDKVDSETFTPHEQTDDSDYYTKIYASYVKRAVGFVEGLLDSTGLAATLIFGLAMPIVFAFVWAIFLRLFAALCVYTLLIAEVVVMILVCVYLSAKAGWLDDAQNATVRVSDVLNGTVSDLLTTADEADQTMYSIFAAIAIIVTVLNILLLIIYRRCISRLIAIIEECTKVFKDMFYIVLWPLGSLVVQAGVFVYGLVIFYFLFYVWDSEELYVQALFMASHVYGILWTIQLVRATTYTSMAHSIAYWYVSTNAPGSGKKKCCPRSGLCRLLDGLWTVVSRHLGSMIFGAAIIAIVQLLQLIMGLIDYATKDQQKKNYLIKLVVKCAHCCLYCLRKTVEFIAYYGFVFVAIEGVNFCRACKHVFFFTLKNPAQTLINQMVQKLLGMLIGFTTPALCALVCFYYLENDEEYKSEYEPLYVAIVVLIASFIVMDAVLIVFSVAVDTIYLCAFKDMEENNPPKYMSNDLRKGFGFDEAQVEASAAKYSRGKQSAKVVPQAAASPQKSPPKPASPHHQALKLESVEDVNASTK</sequence>
<dbReference type="EMBL" id="HBIZ01036199">
    <property type="protein sequence ID" value="CAE0770467.1"/>
    <property type="molecule type" value="Transcribed_RNA"/>
</dbReference>
<evidence type="ECO:0000256" key="8">
    <source>
        <dbReference type="SAM" id="MobiDB-lite"/>
    </source>
</evidence>
<feature type="transmembrane region" description="Helical" evidence="7">
    <location>
        <begin position="26"/>
        <end position="47"/>
    </location>
</feature>
<evidence type="ECO:0000256" key="5">
    <source>
        <dbReference type="ARBA" id="ARBA00023136"/>
    </source>
</evidence>
<feature type="transmembrane region" description="Helical" evidence="7">
    <location>
        <begin position="304"/>
        <end position="326"/>
    </location>
</feature>
<dbReference type="GO" id="GO:0022857">
    <property type="term" value="F:transmembrane transporter activity"/>
    <property type="evidence" value="ECO:0007669"/>
    <property type="project" value="UniProtKB-UniRule"/>
</dbReference>
<keyword evidence="5 7" id="KW-0472">Membrane</keyword>
<feature type="transmembrane region" description="Helical" evidence="7">
    <location>
        <begin position="615"/>
        <end position="635"/>
    </location>
</feature>
<evidence type="ECO:0000256" key="6">
    <source>
        <dbReference type="ARBA" id="ARBA00023180"/>
    </source>
</evidence>
<feature type="transmembrane region" description="Helical" evidence="7">
    <location>
        <begin position="517"/>
        <end position="537"/>
    </location>
</feature>
<feature type="transmembrane region" description="Helical" evidence="7">
    <location>
        <begin position="406"/>
        <end position="437"/>
    </location>
</feature>
<feature type="transmembrane region" description="Helical" evidence="7">
    <location>
        <begin position="443"/>
        <end position="464"/>
    </location>
</feature>
<comment type="similarity">
    <text evidence="2 7">Belongs to the CTL (choline transporter-like) family.</text>
</comment>
<evidence type="ECO:0000256" key="3">
    <source>
        <dbReference type="ARBA" id="ARBA00022692"/>
    </source>
</evidence>